<dbReference type="AlphaFoldDB" id="A0A3Y4ESD8"/>
<reference evidence="5" key="3">
    <citation type="submission" date="2019-01" db="EMBL/GenBank/DDBJ databases">
        <authorList>
            <consortium name="NCBI Pathogen Detection Project"/>
        </authorList>
    </citation>
    <scope>NUCLEOTIDE SEQUENCE</scope>
    <source>
        <strain evidence="5">Salmonella enterica subsp. enterica</strain>
    </source>
</reference>
<dbReference type="InterPro" id="IPR009006">
    <property type="entry name" value="Ala_racemase/Decarboxylase_C"/>
</dbReference>
<keyword evidence="5" id="KW-0808">Transferase</keyword>
<dbReference type="Pfam" id="PF02784">
    <property type="entry name" value="Orn_Arg_deC_N"/>
    <property type="match status" value="1"/>
</dbReference>
<accession>A0A3Y4ESD8</accession>
<dbReference type="PANTHER" id="PTHR43727:SF3">
    <property type="entry name" value="GROUP IV DECARBOXYLASE"/>
    <property type="match status" value="1"/>
</dbReference>
<gene>
    <name evidence="4" type="ORF">AHU48_22585</name>
    <name evidence="5" type="ORF">G1G80_22765</name>
</gene>
<sequence>MAQKIIHPSIISAAEAIAARPSHSDRPFFIFDADSALERARHLTAACKEYFPDAVIAVSVKSCSLGIFLRLIAEEGLSAEVCSADEFKLALKAGFTGDRIILDGPYKNSEDLSLALDKGALVHIDSAHELSEIIGLMSGYNQKIGVGVRLSHIYSDTQRSRFGVTAEEFRDEIVPLLTSCPDISLRGFHLHTGSNLENPSKVSDCLRDWLPFLVENMPEGGHLDMGSGFPADSFSPVAAVPTVEPAAFFRDIVSVLSEYDPALIQKWKLIFEPGRTLSEDHGYAIGKTVSVKNRYDSEVIQTNLGINWIPSVHNWHHSLLPLGHNEHIPDDTTQILAGFNCFENDCLFPRGPLNLKKNQLFIIRGCGAYDLQTANEWTRTRPPVYALLNQEIITARLPSPALPSAMLDLMHAEQSLCVDENIQLAPASSRFATELFSVVDRNRKEFSQYMAWPRFVKTVDDESGFLDACLAAHQKNEGKTYVILFNDAAVGLLSFNSIDSANKTAYIGYWLDMRVQGQGVITRALNALVKEYSDRKLINRFVIKCSVSNLKSNKVAQRCGFVLEGKMRKAELLNGVFHDQNVYSYIAP</sequence>
<protein>
    <submittedName>
        <fullName evidence="5">GNAT family N-acetyltransferase</fullName>
    </submittedName>
</protein>
<organism evidence="5">
    <name type="scientific">Salmonella enterica I</name>
    <dbReference type="NCBI Taxonomy" id="59201"/>
    <lineage>
        <taxon>Bacteria</taxon>
        <taxon>Pseudomonadati</taxon>
        <taxon>Pseudomonadota</taxon>
        <taxon>Gammaproteobacteria</taxon>
        <taxon>Enterobacterales</taxon>
        <taxon>Enterobacteriaceae</taxon>
        <taxon>Salmonella</taxon>
    </lineage>
</organism>
<dbReference type="PROSITE" id="PS51186">
    <property type="entry name" value="GNAT"/>
    <property type="match status" value="1"/>
</dbReference>
<dbReference type="SUPFAM" id="SSF51419">
    <property type="entry name" value="PLP-binding barrel"/>
    <property type="match status" value="1"/>
</dbReference>
<dbReference type="GO" id="GO:0016747">
    <property type="term" value="F:acyltransferase activity, transferring groups other than amino-acyl groups"/>
    <property type="evidence" value="ECO:0007669"/>
    <property type="project" value="InterPro"/>
</dbReference>
<evidence type="ECO:0000256" key="1">
    <source>
        <dbReference type="ARBA" id="ARBA00001933"/>
    </source>
</evidence>
<evidence type="ECO:0000313" key="4">
    <source>
        <dbReference type="EMBL" id="ECJ4451939.1"/>
    </source>
</evidence>
<comment type="cofactor">
    <cofactor evidence="1">
        <name>pyridoxal 5'-phosphate</name>
        <dbReference type="ChEBI" id="CHEBI:597326"/>
    </cofactor>
</comment>
<dbReference type="Pfam" id="PF13302">
    <property type="entry name" value="Acetyltransf_3"/>
    <property type="match status" value="1"/>
</dbReference>
<evidence type="ECO:0000256" key="2">
    <source>
        <dbReference type="ARBA" id="ARBA00022898"/>
    </source>
</evidence>
<dbReference type="PANTHER" id="PTHR43727">
    <property type="entry name" value="DIAMINOPIMELATE DECARBOXYLASE"/>
    <property type="match status" value="1"/>
</dbReference>
<comment type="caution">
    <text evidence="5">The sequence shown here is derived from an EMBL/GenBank/DDBJ whole genome shotgun (WGS) entry which is preliminary data.</text>
</comment>
<dbReference type="InterPro" id="IPR016181">
    <property type="entry name" value="Acyl_CoA_acyltransferase"/>
</dbReference>
<dbReference type="SUPFAM" id="SSF55729">
    <property type="entry name" value="Acyl-CoA N-acyltransferases (Nat)"/>
    <property type="match status" value="1"/>
</dbReference>
<dbReference type="InterPro" id="IPR022644">
    <property type="entry name" value="De-COase2_N"/>
</dbReference>
<dbReference type="GO" id="GO:0008836">
    <property type="term" value="F:diaminopimelate decarboxylase activity"/>
    <property type="evidence" value="ECO:0007669"/>
    <property type="project" value="TreeGrafter"/>
</dbReference>
<dbReference type="Gene3D" id="3.20.20.10">
    <property type="entry name" value="Alanine racemase"/>
    <property type="match status" value="1"/>
</dbReference>
<reference evidence="5" key="1">
    <citation type="journal article" date="2018" name="Genome Biol.">
        <title>SKESA: strategic k-mer extension for scrupulous assemblies.</title>
        <authorList>
            <person name="Souvorov A."/>
            <person name="Agarwala R."/>
            <person name="Lipman D.J."/>
        </authorList>
    </citation>
    <scope>NUCLEOTIDE SEQUENCE</scope>
    <source>
        <strain evidence="5">Salmonella enterica subsp. enterica</strain>
    </source>
</reference>
<dbReference type="InterPro" id="IPR029066">
    <property type="entry name" value="PLP-binding_barrel"/>
</dbReference>
<evidence type="ECO:0000259" key="3">
    <source>
        <dbReference type="PROSITE" id="PS51186"/>
    </source>
</evidence>
<evidence type="ECO:0000313" key="5">
    <source>
        <dbReference type="EMBL" id="HAD2301335.1"/>
    </source>
</evidence>
<feature type="domain" description="N-acetyltransferase" evidence="3">
    <location>
        <begin position="422"/>
        <end position="583"/>
    </location>
</feature>
<dbReference type="Gene3D" id="2.40.37.10">
    <property type="entry name" value="Lyase, Ornithine Decarboxylase, Chain A, domain 1"/>
    <property type="match status" value="1"/>
</dbReference>
<dbReference type="GO" id="GO:0009089">
    <property type="term" value="P:lysine biosynthetic process via diaminopimelate"/>
    <property type="evidence" value="ECO:0007669"/>
    <property type="project" value="TreeGrafter"/>
</dbReference>
<dbReference type="SUPFAM" id="SSF50621">
    <property type="entry name" value="Alanine racemase C-terminal domain-like"/>
    <property type="match status" value="1"/>
</dbReference>
<keyword evidence="2" id="KW-0663">Pyridoxal phosphate</keyword>
<dbReference type="CDD" id="cd06841">
    <property type="entry name" value="PLPDE_III_MccE_like"/>
    <property type="match status" value="1"/>
</dbReference>
<dbReference type="InterPro" id="IPR000183">
    <property type="entry name" value="Orn/DAP/Arg_de-COase"/>
</dbReference>
<dbReference type="Gene3D" id="3.40.630.30">
    <property type="match status" value="1"/>
</dbReference>
<reference evidence="4" key="2">
    <citation type="submission" date="2018-08" db="EMBL/GenBank/DDBJ databases">
        <authorList>
            <consortium name="GenomeTrakr network: Whole genome sequencing for foodborne pathogen traceback"/>
        </authorList>
    </citation>
    <scope>NUCLEOTIDE SEQUENCE</scope>
    <source>
        <strain evidence="4">FDA00000611</strain>
    </source>
</reference>
<dbReference type="InterPro" id="IPR000182">
    <property type="entry name" value="GNAT_dom"/>
</dbReference>
<dbReference type="PRINTS" id="PR01179">
    <property type="entry name" value="ODADCRBXLASE"/>
</dbReference>
<name>A0A3Y4ESD8_SALET</name>
<proteinExistence type="predicted"/>
<dbReference type="EMBL" id="DAAOBE010000017">
    <property type="protein sequence ID" value="HAD2301335.1"/>
    <property type="molecule type" value="Genomic_DNA"/>
</dbReference>
<dbReference type="EMBL" id="AAIYJT010000040">
    <property type="protein sequence ID" value="ECJ4451939.1"/>
    <property type="molecule type" value="Genomic_DNA"/>
</dbReference>